<dbReference type="EMBL" id="LUUH01000103">
    <property type="protein sequence ID" value="OAH97228.1"/>
    <property type="molecule type" value="Genomic_DNA"/>
</dbReference>
<dbReference type="Pfam" id="PF00078">
    <property type="entry name" value="RVT_1"/>
    <property type="match status" value="1"/>
</dbReference>
<keyword evidence="3" id="KW-0808">Transferase</keyword>
<dbReference type="CDD" id="cd01651">
    <property type="entry name" value="RT_G2_intron"/>
    <property type="match status" value="1"/>
</dbReference>
<proteinExistence type="inferred from homology"/>
<evidence type="ECO:0000256" key="1">
    <source>
        <dbReference type="ARBA" id="ARBA00034120"/>
    </source>
</evidence>
<sequence length="437" mass="50024">MNEHDRLIEKPSLFERLCSTLYLSDGFEQVKKNKGSPGIDGVTIADFEARLDEELSRLQQELTDWTYQPSPVRRVEIPKPGGKGVRLLGIPTVRDRVVQTTLKMLLEPIFDPHFSPHSYGFRPGCSQHQAVQAAQRIVESGKPYVVDIDLSKFFDRIHHDRLIARMGQRIADKRILRLVGLMLRSGVMVNGVVNPSKEGAMQGGPLSPLLSNIVLDELDQELEKRGLVFCRFADDCNIFVGSQKAAERVMDKVSQFIENKLKLQVNREKSQVAKSDAVKFLGFTVVDGTIAIAHKALQTAMSKVKALTPRGTHQALEHTLTDLNRWYVGWANYYSLTQYPSQLRKIEAHIRRRLRARLVSQQKRKQHLYRHLVKRGVPRKQAAQTVFSNQKRWALSVTRAVTRAYPNSWFINLMGQEIRSDRQLAHWFDVSQWIRLA</sequence>
<evidence type="ECO:0000259" key="2">
    <source>
        <dbReference type="PROSITE" id="PS50878"/>
    </source>
</evidence>
<gene>
    <name evidence="3" type="ORF">A1353_23340</name>
</gene>
<keyword evidence="3" id="KW-0548">Nucleotidyltransferase</keyword>
<feature type="domain" description="Reverse transcriptase" evidence="2">
    <location>
        <begin position="58"/>
        <end position="285"/>
    </location>
</feature>
<dbReference type="InterPro" id="IPR030931">
    <property type="entry name" value="Group_II_RT_mat"/>
</dbReference>
<dbReference type="AlphaFoldDB" id="A0A177LXG5"/>
<dbReference type="Proteomes" id="UP000077763">
    <property type="component" value="Unassembled WGS sequence"/>
</dbReference>
<dbReference type="RefSeq" id="WP_064038683.1">
    <property type="nucleotide sequence ID" value="NZ_LUUH01000103.1"/>
</dbReference>
<comment type="caution">
    <text evidence="3">The sequence shown here is derived from an EMBL/GenBank/DDBJ whole genome shotgun (WGS) entry which is preliminary data.</text>
</comment>
<dbReference type="InterPro" id="IPR043502">
    <property type="entry name" value="DNA/RNA_pol_sf"/>
</dbReference>
<dbReference type="InterPro" id="IPR013597">
    <property type="entry name" value="Mat_intron_G2"/>
</dbReference>
<dbReference type="SUPFAM" id="SSF56672">
    <property type="entry name" value="DNA/RNA polymerases"/>
    <property type="match status" value="1"/>
</dbReference>
<comment type="similarity">
    <text evidence="1">Belongs to the bacterial reverse transcriptase family.</text>
</comment>
<dbReference type="PANTHER" id="PTHR34047">
    <property type="entry name" value="NUCLEAR INTRON MATURASE 1, MITOCHONDRIAL-RELATED"/>
    <property type="match status" value="1"/>
</dbReference>
<dbReference type="InterPro" id="IPR000477">
    <property type="entry name" value="RT_dom"/>
</dbReference>
<dbReference type="Pfam" id="PF08388">
    <property type="entry name" value="GIIM"/>
    <property type="match status" value="1"/>
</dbReference>
<dbReference type="GO" id="GO:0003964">
    <property type="term" value="F:RNA-directed DNA polymerase activity"/>
    <property type="evidence" value="ECO:0007669"/>
    <property type="project" value="UniProtKB-KW"/>
</dbReference>
<dbReference type="PROSITE" id="PS50878">
    <property type="entry name" value="RT_POL"/>
    <property type="match status" value="1"/>
</dbReference>
<keyword evidence="3" id="KW-0695">RNA-directed DNA polymerase</keyword>
<evidence type="ECO:0000313" key="4">
    <source>
        <dbReference type="Proteomes" id="UP000077763"/>
    </source>
</evidence>
<dbReference type="NCBIfam" id="TIGR04416">
    <property type="entry name" value="group_II_RT_mat"/>
    <property type="match status" value="1"/>
</dbReference>
<reference evidence="3 4" key="1">
    <citation type="submission" date="2016-03" db="EMBL/GenBank/DDBJ databases">
        <authorList>
            <person name="Ploux O."/>
        </authorList>
    </citation>
    <scope>NUCLEOTIDE SEQUENCE [LARGE SCALE GENOMIC DNA]</scope>
    <source>
        <strain evidence="3 4">R-45371</strain>
    </source>
</reference>
<evidence type="ECO:0000313" key="3">
    <source>
        <dbReference type="EMBL" id="OAH97228.1"/>
    </source>
</evidence>
<dbReference type="PANTHER" id="PTHR34047:SF8">
    <property type="entry name" value="PROTEIN YKFC"/>
    <property type="match status" value="1"/>
</dbReference>
<dbReference type="InterPro" id="IPR051083">
    <property type="entry name" value="GrpII_Intron_Splice-Mob/Def"/>
</dbReference>
<name>A0A177LXG5_METMH</name>
<organism evidence="3 4">
    <name type="scientific">Methylomonas methanica</name>
    <dbReference type="NCBI Taxonomy" id="421"/>
    <lineage>
        <taxon>Bacteria</taxon>
        <taxon>Pseudomonadati</taxon>
        <taxon>Pseudomonadota</taxon>
        <taxon>Gammaproteobacteria</taxon>
        <taxon>Methylococcales</taxon>
        <taxon>Methylococcaceae</taxon>
        <taxon>Methylomonas</taxon>
    </lineage>
</organism>
<protein>
    <submittedName>
        <fullName evidence="3">Group II intron reverse transcriptase/maturase</fullName>
    </submittedName>
</protein>
<accession>A0A177LXG5</accession>